<sequence length="54" mass="6151">MRIAKIAITAGLLTSALALAGCYNDRPGRWGDHHHRGHHGHHDRGDHRGHDWRR</sequence>
<dbReference type="EMBL" id="QXDC01000003">
    <property type="protein sequence ID" value="RIA43672.1"/>
    <property type="molecule type" value="Genomic_DNA"/>
</dbReference>
<evidence type="ECO:0000256" key="1">
    <source>
        <dbReference type="SAM" id="MobiDB-lite"/>
    </source>
</evidence>
<dbReference type="Proteomes" id="UP000266568">
    <property type="component" value="Unassembled WGS sequence"/>
</dbReference>
<keyword evidence="2" id="KW-0732">Signal</keyword>
<accession>A0A397P354</accession>
<dbReference type="RefSeq" id="WP_170150985.1">
    <property type="nucleotide sequence ID" value="NZ_QXDC01000003.1"/>
</dbReference>
<feature type="signal peptide" evidence="2">
    <location>
        <begin position="1"/>
        <end position="20"/>
    </location>
</feature>
<organism evidence="3 4">
    <name type="scientific">Hephaestia caeni</name>
    <dbReference type="NCBI Taxonomy" id="645617"/>
    <lineage>
        <taxon>Bacteria</taxon>
        <taxon>Pseudomonadati</taxon>
        <taxon>Pseudomonadota</taxon>
        <taxon>Alphaproteobacteria</taxon>
        <taxon>Sphingomonadales</taxon>
        <taxon>Sphingomonadaceae</taxon>
        <taxon>Hephaestia</taxon>
    </lineage>
</organism>
<reference evidence="3 4" key="1">
    <citation type="submission" date="2018-08" db="EMBL/GenBank/DDBJ databases">
        <title>Genomic Encyclopedia of Type Strains, Phase IV (KMG-IV): sequencing the most valuable type-strain genomes for metagenomic binning, comparative biology and taxonomic classification.</title>
        <authorList>
            <person name="Goeker M."/>
        </authorList>
    </citation>
    <scope>NUCLEOTIDE SEQUENCE [LARGE SCALE GENOMIC DNA]</scope>
    <source>
        <strain evidence="3 4">DSM 25527</strain>
    </source>
</reference>
<evidence type="ECO:0000256" key="2">
    <source>
        <dbReference type="SAM" id="SignalP"/>
    </source>
</evidence>
<proteinExistence type="predicted"/>
<evidence type="ECO:0008006" key="5">
    <source>
        <dbReference type="Google" id="ProtNLM"/>
    </source>
</evidence>
<feature type="compositionally biased region" description="Basic and acidic residues" evidence="1">
    <location>
        <begin position="43"/>
        <end position="54"/>
    </location>
</feature>
<name>A0A397P354_9SPHN</name>
<evidence type="ECO:0000313" key="3">
    <source>
        <dbReference type="EMBL" id="RIA43672.1"/>
    </source>
</evidence>
<feature type="compositionally biased region" description="Basic residues" evidence="1">
    <location>
        <begin position="32"/>
        <end position="42"/>
    </location>
</feature>
<feature type="region of interest" description="Disordered" evidence="1">
    <location>
        <begin position="28"/>
        <end position="54"/>
    </location>
</feature>
<dbReference type="PROSITE" id="PS51257">
    <property type="entry name" value="PROKAR_LIPOPROTEIN"/>
    <property type="match status" value="1"/>
</dbReference>
<protein>
    <recommendedName>
        <fullName evidence="5">Lipoprotein</fullName>
    </recommendedName>
</protein>
<keyword evidence="4" id="KW-1185">Reference proteome</keyword>
<gene>
    <name evidence="3" type="ORF">DFR49_1899</name>
</gene>
<dbReference type="AlphaFoldDB" id="A0A397P354"/>
<comment type="caution">
    <text evidence="3">The sequence shown here is derived from an EMBL/GenBank/DDBJ whole genome shotgun (WGS) entry which is preliminary data.</text>
</comment>
<evidence type="ECO:0000313" key="4">
    <source>
        <dbReference type="Proteomes" id="UP000266568"/>
    </source>
</evidence>
<feature type="chain" id="PRO_5017369810" description="Lipoprotein" evidence="2">
    <location>
        <begin position="21"/>
        <end position="54"/>
    </location>
</feature>